<gene>
    <name evidence="3" type="ORF">KDL01_02310</name>
</gene>
<protein>
    <submittedName>
        <fullName evidence="3">Uncharacterized protein</fullName>
    </submittedName>
</protein>
<accession>A0A941EK99</accession>
<dbReference type="Proteomes" id="UP000675781">
    <property type="component" value="Unassembled WGS sequence"/>
</dbReference>
<evidence type="ECO:0000256" key="1">
    <source>
        <dbReference type="SAM" id="MobiDB-lite"/>
    </source>
</evidence>
<dbReference type="RefSeq" id="WP_212526610.1">
    <property type="nucleotide sequence ID" value="NZ_JAGSOG010000006.1"/>
</dbReference>
<reference evidence="3" key="1">
    <citation type="submission" date="2021-04" db="EMBL/GenBank/DDBJ databases">
        <title>Genome based classification of Actinospica acidithermotolerans sp. nov., an actinobacterium isolated from an Indonesian hot spring.</title>
        <authorList>
            <person name="Kusuma A.B."/>
            <person name="Putra K.E."/>
            <person name="Nafisah S."/>
            <person name="Loh J."/>
            <person name="Nouioui I."/>
            <person name="Goodfellow M."/>
        </authorList>
    </citation>
    <scope>NUCLEOTIDE SEQUENCE</scope>
    <source>
        <strain evidence="3">CSCA 57</strain>
    </source>
</reference>
<keyword evidence="4" id="KW-1185">Reference proteome</keyword>
<keyword evidence="2" id="KW-0732">Signal</keyword>
<evidence type="ECO:0000313" key="4">
    <source>
        <dbReference type="Proteomes" id="UP000675781"/>
    </source>
</evidence>
<dbReference type="InterPro" id="IPR006311">
    <property type="entry name" value="TAT_signal"/>
</dbReference>
<comment type="caution">
    <text evidence="3">The sequence shown here is derived from an EMBL/GenBank/DDBJ whole genome shotgun (WGS) entry which is preliminary data.</text>
</comment>
<proteinExistence type="predicted"/>
<sequence length="1353" mass="136092">MKKKPPLPSGTTTRRTLSVFAGFLLALTTTAGTISSASAATAPAHTQATSSSSTTPTEHKAAAAATATATGKQAFKPVQPAKAARPGPLTAAQDAARAAAARSVIAHSTVPDTCSGAIAADTVYPCTTPSATGTDTFTVTLTSSHDLLVFDVLNTSSPGGGLLPVSITPPGGTATTCTAATYARLPGCATNAAGTYTIQVTNYGVDYTIDYLPLLSDSSCTAADPTFATWTPLTGTIAAGQAGACFSLDALSGDVLSDDALYGNELTVYDSTGTAICDDDQGVCTLSGVAPYRLLDTYTSGGSYSYGMYLKDITDPTGCVATAQAVYGTAPDVSSPVLCRTLTVTQAGSYQVAAVAPVGYSGITGSLFTPAGVPACTNGGPLCQLAAGTYDYVFNEWPGATGDDFGVEFTAATESRGCTAAGDSDFQSGDATGTFAGNGAEACLNLPTASGKTDYFNDQSNTDGTIAQVLFIVDATGAQQCTNANFSSLVTCTLTGTAPFRAVLASGGVSSANISDTVYRLLVQRTDSTAGCADWPQSGYGGTPGVSVSLTLANDFGCVSIPAAQHSTGEMVDYSNNSNVSDTGINIYDTAGNQVCFTNGTAVCSYKAGQSYLALIYFVGNSTLQSDTIHLVRRDTSQTASCSAPVSTTVGAASTPINLTSDLDAACYRVTAASTDRLYFNIRTQSPAQTGAVLEVANAAGTIVCRQWGSIGCAVTGSTVYQAIVIASGYNGVTIAAHLDALRVGTSSGWASQCTAHSVSANGWLTPLSGTLSESASSYCAVVAIQPSQWWNLYGADTATADESPVVRMFSTSDWTSGNILCSGGVSVGCQASSNDSGQAVMIVTLGSVQGNTGFSIQGVCNVDCPSHTAFPTMTSVSASSQPQGAADALVVHGTNLNLGTELELMSNDTAPAGYTIATPRSVSTDGTSATYSLDTLNVAPGKYDLGLGVMYGSAPFCSNGQASAQCLYGAYTVTAGRGAASTFVALPTKRIMDTRSGLGVRKGTVAGNGTVSLTVVGVGGVPSTGVTAVELDLTALDQTLGGYVTAYPYGAARPNASDMNFGADQVLTNLVSVPVAQGKIQLYNGAAGTIDLIVDVVGYFSTNTSGSLYTAVTPSRIVNTAAGLGAAKAKVAAHGSLTVTVAGVGGVPSTGVTAVALDVTASGSAGNGFLVSYAPGGTVPAGTDVTYRTGQAHTGLIVVPLVQGKFVIDNGGPQSVDLAMDVEGYYEPGTGSGFQPVGPVRVLDDRSGLGGAGATPVPAGGVAMLPYSSLTGVPGTATAVVLDVVIVAPQTTGTLTVTVDGQPLPGLPNLSYPVSKLTADQIVVPVGSELDFYNNSGGTVQVVADLQGYYTS</sequence>
<dbReference type="EMBL" id="JAGSOG010000006">
    <property type="protein sequence ID" value="MBR7832072.1"/>
    <property type="molecule type" value="Genomic_DNA"/>
</dbReference>
<dbReference type="PROSITE" id="PS51318">
    <property type="entry name" value="TAT"/>
    <property type="match status" value="1"/>
</dbReference>
<feature type="signal peptide" evidence="2">
    <location>
        <begin position="1"/>
        <end position="39"/>
    </location>
</feature>
<feature type="compositionally biased region" description="Low complexity" evidence="1">
    <location>
        <begin position="40"/>
        <end position="70"/>
    </location>
</feature>
<evidence type="ECO:0000256" key="2">
    <source>
        <dbReference type="SAM" id="SignalP"/>
    </source>
</evidence>
<feature type="region of interest" description="Disordered" evidence="1">
    <location>
        <begin position="40"/>
        <end position="90"/>
    </location>
</feature>
<feature type="chain" id="PRO_5037556847" evidence="2">
    <location>
        <begin position="40"/>
        <end position="1353"/>
    </location>
</feature>
<organism evidence="3 4">
    <name type="scientific">Actinospica durhamensis</name>
    <dbReference type="NCBI Taxonomy" id="1508375"/>
    <lineage>
        <taxon>Bacteria</taxon>
        <taxon>Bacillati</taxon>
        <taxon>Actinomycetota</taxon>
        <taxon>Actinomycetes</taxon>
        <taxon>Catenulisporales</taxon>
        <taxon>Actinospicaceae</taxon>
        <taxon>Actinospica</taxon>
    </lineage>
</organism>
<evidence type="ECO:0000313" key="3">
    <source>
        <dbReference type="EMBL" id="MBR7832072.1"/>
    </source>
</evidence>
<name>A0A941EK99_9ACTN</name>